<name>A0A8F6AIG3_9PAPI</name>
<comment type="similarity">
    <text evidence="8">Belongs to the papillomaviridae L1 protein family.</text>
</comment>
<dbReference type="Proteomes" id="UP000281687">
    <property type="component" value="Segment"/>
</dbReference>
<reference evidence="9 10" key="1">
    <citation type="submission" date="2018-06" db="EMBL/GenBank/DDBJ databases">
        <title>Uncovering a Universe of Circular DNA Viruses in Animal Metagenomes.</title>
        <authorList>
            <person name="Tisza M."/>
            <person name="Buck C."/>
            <person name="Pastrana D."/>
            <person name="Welch N."/>
            <person name="Peretti A."/>
        </authorList>
    </citation>
    <scope>NUCLEOTIDE SEQUENCE [LARGE SCALE GENOMIC DNA]</scope>
    <source>
        <strain evidence="9">Ctda10</strain>
    </source>
</reference>
<dbReference type="InterPro" id="IPR002210">
    <property type="entry name" value="Capsid_L1_Papillomavir"/>
</dbReference>
<keyword evidence="7 8" id="KW-1160">Virus entry into host cell</keyword>
<evidence type="ECO:0000256" key="6">
    <source>
        <dbReference type="ARBA" id="ARBA00022921"/>
    </source>
</evidence>
<evidence type="ECO:0000256" key="1">
    <source>
        <dbReference type="ARBA" id="ARBA00004328"/>
    </source>
</evidence>
<comment type="subunit">
    <text evidence="8">Self-assembles into homopentamers. The capsid has an icosahedral symmetry and consists of 72 capsomers, with each capsomer being a pentamer of L1. Interacts with the minor capsid protein L2; this interaction is necessary for viral genome encapsidation.</text>
</comment>
<comment type="function">
    <text evidence="8">Forms an icosahedral capsid with a T=7 symmetry and a 50 nm diameter. The capsid is composed of 72 pentamers linked to each other by disulfide bonds and associated with L2 proteins. Binds to heparan sulfate proteoglycans on cell surface of basal layer keratinocytes to provide initial virion attachment. This binding mediates a conformational change in the virus capsid that facilitates efficient infection. The virion enters the host cell via endocytosis. During virus trafficking, L1 protein dissociates from the viral DNA and the genomic DNA is released to the host nucleus. The virion assembly takes place within the cell nucleus. Encapsulates the genomic DNA together with protein L2.</text>
</comment>
<evidence type="ECO:0000256" key="8">
    <source>
        <dbReference type="RuleBase" id="RU361248"/>
    </source>
</evidence>
<sequence length="486" mass="54123">MYSGAKIPVAVPFTAGGNLKEPYIKSTDEYVRETPVTYIVESELVRLEGHPYMANSEKFKMNSPSRFTVVKLDLPDMNKLFLPPYQGKIGLDTEISVWKLVGVRVDLQGPLATATTGTLKGLQQATDAGFQLPGEAEDNTIYDADSAEAKPIAWGLEHKAVQMLTVGCEPLLGVYEDRAPKFNTSSSSTTDPGEINRHQVEVEDGMFHEFGFGNSMTGPDKGLQMDTTLMPVEYQFHNGPVLIPDKLAMDTDKTGDRCFFMWKKEASGVRHTRTVVGQKDGDGDGMPQALVTPTAGMMSNANDIFNKNYWLNKASGPNNCVLWGNMCYVTFVDNTRGFIHQLTTKAESGEEEKYDPTKFKFYLRHVKEFKVTLLVRLCKVKLEAKLITYLLQINASWLRNIGFNFETPGTQLHGQFRDVLAMPAPFGAEEEEEEQIKKQFIHIDCTGHAELVCSETSYHPLAQSYHAVVGVPPLKKAPATKRARKS</sequence>
<evidence type="ECO:0000256" key="3">
    <source>
        <dbReference type="ARBA" id="ARBA00022581"/>
    </source>
</evidence>
<evidence type="ECO:0000256" key="2">
    <source>
        <dbReference type="ARBA" id="ARBA00022561"/>
    </source>
</evidence>
<keyword evidence="5 8" id="KW-0946">Virion</keyword>
<protein>
    <recommendedName>
        <fullName evidence="8">Major capsid protein L1</fullName>
    </recommendedName>
</protein>
<keyword evidence="3 8" id="KW-0945">Host-virus interaction</keyword>
<dbReference type="InterPro" id="IPR011222">
    <property type="entry name" value="dsDNA_vir_gr_I_capsid"/>
</dbReference>
<evidence type="ECO:0000313" key="10">
    <source>
        <dbReference type="Proteomes" id="UP000281687"/>
    </source>
</evidence>
<dbReference type="PRINTS" id="PR00865">
    <property type="entry name" value="HPVCAPSIDL1"/>
</dbReference>
<dbReference type="SUPFAM" id="SSF88648">
    <property type="entry name" value="Group I dsDNA viruses"/>
    <property type="match status" value="1"/>
</dbReference>
<keyword evidence="2 8" id="KW-0167">Capsid protein</keyword>
<keyword evidence="6 8" id="KW-0426">Late protein</keyword>
<dbReference type="GO" id="GO:0039620">
    <property type="term" value="C:T=7 icosahedral viral capsid"/>
    <property type="evidence" value="ECO:0007669"/>
    <property type="project" value="UniProtKB-KW"/>
</dbReference>
<dbReference type="EMBL" id="MH510267">
    <property type="protein sequence ID" value="QXP49525.1"/>
    <property type="molecule type" value="Genomic_DNA"/>
</dbReference>
<keyword evidence="8" id="KW-1145">T=7 icosahedral capsid protein</keyword>
<dbReference type="GO" id="GO:0005198">
    <property type="term" value="F:structural molecule activity"/>
    <property type="evidence" value="ECO:0007669"/>
    <property type="project" value="InterPro"/>
</dbReference>
<dbReference type="GO" id="GO:0019062">
    <property type="term" value="P:virion attachment to host cell"/>
    <property type="evidence" value="ECO:0007669"/>
    <property type="project" value="UniProtKB-UniRule"/>
</dbReference>
<dbReference type="Gene3D" id="2.60.175.20">
    <property type="entry name" value="Major capsid L1 (late) superfamily, Papillomavirus"/>
    <property type="match status" value="1"/>
</dbReference>
<evidence type="ECO:0000313" key="9">
    <source>
        <dbReference type="EMBL" id="QXP49525.1"/>
    </source>
</evidence>
<proteinExistence type="inferred from homology"/>
<dbReference type="Pfam" id="PF00500">
    <property type="entry name" value="Late_protein_L1"/>
    <property type="match status" value="1"/>
</dbReference>
<gene>
    <name evidence="8" type="primary">L1</name>
</gene>
<dbReference type="InterPro" id="IPR036973">
    <property type="entry name" value="Capsid_L1_sf_Papillomavir"/>
</dbReference>
<dbReference type="GO" id="GO:0046718">
    <property type="term" value="P:symbiont entry into host cell"/>
    <property type="evidence" value="ECO:0007669"/>
    <property type="project" value="UniProtKB-UniRule"/>
</dbReference>
<keyword evidence="4 8" id="KW-1161">Viral attachment to host cell</keyword>
<evidence type="ECO:0000256" key="5">
    <source>
        <dbReference type="ARBA" id="ARBA00022844"/>
    </source>
</evidence>
<organism evidence="9 10">
    <name type="scientific">Papillomaviridae sp</name>
    <dbReference type="NCBI Taxonomy" id="2052558"/>
    <lineage>
        <taxon>Viruses</taxon>
        <taxon>Monodnaviria</taxon>
        <taxon>Shotokuvirae</taxon>
        <taxon>Cossaviricota</taxon>
        <taxon>Papovaviricetes</taxon>
        <taxon>Zurhausenvirales</taxon>
        <taxon>Papillomaviridae</taxon>
    </lineage>
</organism>
<accession>A0A8F6AIG3</accession>
<evidence type="ECO:0000256" key="4">
    <source>
        <dbReference type="ARBA" id="ARBA00022804"/>
    </source>
</evidence>
<evidence type="ECO:0000256" key="7">
    <source>
        <dbReference type="ARBA" id="ARBA00023296"/>
    </source>
</evidence>
<comment type="subcellular location">
    <subcellularLocation>
        <location evidence="1 8">Virion</location>
    </subcellularLocation>
</comment>